<feature type="transmembrane region" description="Helical" evidence="1">
    <location>
        <begin position="107"/>
        <end position="127"/>
    </location>
</feature>
<reference evidence="2 3" key="1">
    <citation type="submission" date="2023-04" db="EMBL/GenBank/DDBJ databases">
        <title>A long-awaited taxogenomic arrangement of the family Halomonadaceae.</title>
        <authorList>
            <person name="De La Haba R."/>
            <person name="Chuvochina M."/>
            <person name="Wittouck S."/>
            <person name="Arahal D.R."/>
            <person name="Sanchez-Porro C."/>
            <person name="Hugenholtz P."/>
            <person name="Ventosa A."/>
        </authorList>
    </citation>
    <scope>NUCLEOTIDE SEQUENCE [LARGE SCALE GENOMIC DNA]</scope>
    <source>
        <strain evidence="2 3">DSM 23530</strain>
    </source>
</reference>
<comment type="caution">
    <text evidence="2">The sequence shown here is derived from an EMBL/GenBank/DDBJ whole genome shotgun (WGS) entry which is preliminary data.</text>
</comment>
<keyword evidence="3" id="KW-1185">Reference proteome</keyword>
<keyword evidence="1" id="KW-1133">Transmembrane helix</keyword>
<feature type="transmembrane region" description="Helical" evidence="1">
    <location>
        <begin position="69"/>
        <end position="87"/>
    </location>
</feature>
<dbReference type="RefSeq" id="WP_309651237.1">
    <property type="nucleotide sequence ID" value="NZ_JARWAK010000002.1"/>
</dbReference>
<evidence type="ECO:0000313" key="2">
    <source>
        <dbReference type="EMBL" id="MDR5865633.1"/>
    </source>
</evidence>
<evidence type="ECO:0000256" key="1">
    <source>
        <dbReference type="SAM" id="Phobius"/>
    </source>
</evidence>
<protein>
    <submittedName>
        <fullName evidence="2">Uncharacterized protein</fullName>
    </submittedName>
</protein>
<dbReference type="Proteomes" id="UP001264519">
    <property type="component" value="Unassembled WGS sequence"/>
</dbReference>
<evidence type="ECO:0000313" key="3">
    <source>
        <dbReference type="Proteomes" id="UP001264519"/>
    </source>
</evidence>
<sequence>MTYFLVMGGLMVSLCFTLGWGLWRIGCWALGRLSPRAAGARRPRRRAARRPAPSGPAAPTRALARLQGILPLALVTLLLYGGVRLAAHGMDARPRAAPGGFQALVDAVGWGAAGLTGLAAIGGLAAWRCRRG</sequence>
<name>A0ABU1FY74_9GAMM</name>
<gene>
    <name evidence="2" type="ORF">QC818_02360</name>
</gene>
<proteinExistence type="predicted"/>
<organism evidence="2 3">
    <name type="scientific">Halomonas koreensis</name>
    <dbReference type="NCBI Taxonomy" id="245385"/>
    <lineage>
        <taxon>Bacteria</taxon>
        <taxon>Pseudomonadati</taxon>
        <taxon>Pseudomonadota</taxon>
        <taxon>Gammaproteobacteria</taxon>
        <taxon>Oceanospirillales</taxon>
        <taxon>Halomonadaceae</taxon>
        <taxon>Halomonas</taxon>
    </lineage>
</organism>
<feature type="transmembrane region" description="Helical" evidence="1">
    <location>
        <begin position="6"/>
        <end position="26"/>
    </location>
</feature>
<keyword evidence="1" id="KW-0812">Transmembrane</keyword>
<accession>A0ABU1FY74</accession>
<dbReference type="EMBL" id="JARWAK010000002">
    <property type="protein sequence ID" value="MDR5865633.1"/>
    <property type="molecule type" value="Genomic_DNA"/>
</dbReference>
<keyword evidence="1" id="KW-0472">Membrane</keyword>